<evidence type="ECO:0000313" key="1">
    <source>
        <dbReference type="EMBL" id="KAK3772889.1"/>
    </source>
</evidence>
<organism evidence="1 2">
    <name type="scientific">Elysia crispata</name>
    <name type="common">lettuce slug</name>
    <dbReference type="NCBI Taxonomy" id="231223"/>
    <lineage>
        <taxon>Eukaryota</taxon>
        <taxon>Metazoa</taxon>
        <taxon>Spiralia</taxon>
        <taxon>Lophotrochozoa</taxon>
        <taxon>Mollusca</taxon>
        <taxon>Gastropoda</taxon>
        <taxon>Heterobranchia</taxon>
        <taxon>Euthyneura</taxon>
        <taxon>Panpulmonata</taxon>
        <taxon>Sacoglossa</taxon>
        <taxon>Placobranchoidea</taxon>
        <taxon>Plakobranchidae</taxon>
        <taxon>Elysia</taxon>
    </lineage>
</organism>
<proteinExistence type="predicted"/>
<dbReference type="AlphaFoldDB" id="A0AAE1DJD1"/>
<accession>A0AAE1DJD1</accession>
<sequence length="172" mass="19834">MIYRRKRSIQMPGYLYLVALTLTFWSKLVTHADDAAAHKNFQRFPFRVNYRPVDLVKEKTQNVSLKCAIVPNSDHPFLFLDFILISKEHPQGGWVDVAQIEYLSGLKSFDKSITADGHIDNVEQAYLEIQWPLAVEETFGIYSCIVHGNDKDFKILEETSEIEIKPHDCKGM</sequence>
<dbReference type="EMBL" id="JAWDGP010003588">
    <property type="protein sequence ID" value="KAK3772889.1"/>
    <property type="molecule type" value="Genomic_DNA"/>
</dbReference>
<dbReference type="Proteomes" id="UP001283361">
    <property type="component" value="Unassembled WGS sequence"/>
</dbReference>
<protein>
    <submittedName>
        <fullName evidence="1">Uncharacterized protein</fullName>
    </submittedName>
</protein>
<gene>
    <name evidence="1" type="ORF">RRG08_024074</name>
</gene>
<comment type="caution">
    <text evidence="1">The sequence shown here is derived from an EMBL/GenBank/DDBJ whole genome shotgun (WGS) entry which is preliminary data.</text>
</comment>
<reference evidence="1" key="1">
    <citation type="journal article" date="2023" name="G3 (Bethesda)">
        <title>A reference genome for the long-term kleptoplast-retaining sea slug Elysia crispata morphotype clarki.</title>
        <authorList>
            <person name="Eastman K.E."/>
            <person name="Pendleton A.L."/>
            <person name="Shaikh M.A."/>
            <person name="Suttiyut T."/>
            <person name="Ogas R."/>
            <person name="Tomko P."/>
            <person name="Gavelis G."/>
            <person name="Widhalm J.R."/>
            <person name="Wisecaver J.H."/>
        </authorList>
    </citation>
    <scope>NUCLEOTIDE SEQUENCE</scope>
    <source>
        <strain evidence="1">ECLA1</strain>
    </source>
</reference>
<keyword evidence="2" id="KW-1185">Reference proteome</keyword>
<evidence type="ECO:0000313" key="2">
    <source>
        <dbReference type="Proteomes" id="UP001283361"/>
    </source>
</evidence>
<name>A0AAE1DJD1_9GAST</name>